<keyword evidence="1" id="KW-0812">Transmembrane</keyword>
<dbReference type="Pfam" id="PF13400">
    <property type="entry name" value="Tad"/>
    <property type="match status" value="1"/>
</dbReference>
<evidence type="ECO:0000313" key="3">
    <source>
        <dbReference type="EMBL" id="AHB50464.1"/>
    </source>
</evidence>
<evidence type="ECO:0000256" key="1">
    <source>
        <dbReference type="SAM" id="Phobius"/>
    </source>
</evidence>
<feature type="domain" description="Putative Flp pilus-assembly TadG-like N-terminal" evidence="2">
    <location>
        <begin position="38"/>
        <end position="83"/>
    </location>
</feature>
<dbReference type="HOGENOM" id="CLU_616587_0_0_5"/>
<protein>
    <recommendedName>
        <fullName evidence="2">Putative Flp pilus-assembly TadG-like N-terminal domain-containing protein</fullName>
    </recommendedName>
</protein>
<evidence type="ECO:0000313" key="4">
    <source>
        <dbReference type="Proteomes" id="UP000018542"/>
    </source>
</evidence>
<dbReference type="Gene3D" id="3.40.50.410">
    <property type="entry name" value="von Willebrand factor, type A domain"/>
    <property type="match status" value="1"/>
</dbReference>
<name>V5SKF9_9HYPH</name>
<keyword evidence="1" id="KW-1133">Transmembrane helix</keyword>
<organism evidence="3 4">
    <name type="scientific">Hyphomicrobium nitrativorans NL23</name>
    <dbReference type="NCBI Taxonomy" id="1029756"/>
    <lineage>
        <taxon>Bacteria</taxon>
        <taxon>Pseudomonadati</taxon>
        <taxon>Pseudomonadota</taxon>
        <taxon>Alphaproteobacteria</taxon>
        <taxon>Hyphomicrobiales</taxon>
        <taxon>Hyphomicrobiaceae</taxon>
        <taxon>Hyphomicrobium</taxon>
    </lineage>
</organism>
<dbReference type="STRING" id="1029756.W911_17385"/>
<dbReference type="SUPFAM" id="SSF53300">
    <property type="entry name" value="vWA-like"/>
    <property type="match status" value="1"/>
</dbReference>
<feature type="transmembrane region" description="Helical" evidence="1">
    <location>
        <begin position="40"/>
        <end position="59"/>
    </location>
</feature>
<dbReference type="PATRIC" id="fig|1029756.8.peg.3617"/>
<dbReference type="InterPro" id="IPR036465">
    <property type="entry name" value="vWFA_dom_sf"/>
</dbReference>
<reference evidence="3 4" key="1">
    <citation type="journal article" date="2014" name="Genome Announc.">
        <title>Complete Genome Sequence of Hyphomicrobium nitrativorans Strain NL23, a Denitrifying Bacterium Isolated from Biofilm of a Methanol-Fed Denitrification System Treating Seawater at the Montreal Biodome.</title>
        <authorList>
            <person name="Martineau C."/>
            <person name="Villeneuve C."/>
            <person name="Mauffrey F."/>
            <person name="Villemur R."/>
        </authorList>
    </citation>
    <scope>NUCLEOTIDE SEQUENCE [LARGE SCALE GENOMIC DNA]</scope>
    <source>
        <strain evidence="3">NL23</strain>
    </source>
</reference>
<dbReference type="Proteomes" id="UP000018542">
    <property type="component" value="Chromosome"/>
</dbReference>
<dbReference type="InterPro" id="IPR028087">
    <property type="entry name" value="Tad_N"/>
</dbReference>
<dbReference type="KEGG" id="hni:W911_17385"/>
<accession>V5SKF9</accession>
<gene>
    <name evidence="3" type="ORF">W911_17385</name>
</gene>
<keyword evidence="1" id="KW-0472">Membrane</keyword>
<dbReference type="EMBL" id="CP006912">
    <property type="protein sequence ID" value="AHB50464.1"/>
    <property type="molecule type" value="Genomic_DNA"/>
</dbReference>
<sequence length="450" mass="47653">MISVMMNTFGPSHFIRTLISFRVPARALCVRFLERGDGSVAIPFAASLLGLLLFIGLAIDAGGAYSTKAKIDAITDSASLAGVSTARLALLDGGPGGGNAETALASAKDRASNFFAVQMAGLSGIDGAANVSVTFDNGQITSSVTYTATFRPHLLPLFGFNEMTINGHAVASSAILPFMEVTLLIDTSGSMAIGADAREQALLKSQIGCAFACHDNAPVKGYANSYLYAKAMGITLRYDAINAGIKKMIDEFDELDPDAKSIQASIWSFDTYYNRKQTMTASRSQLRWNLPAAPAMSGKTEGATKFNEGIGSVLSAIGQGGSGATAASPMKLVILATDGVQDPGRFWVDQPSYRSEVAPINMSFCETLKSRNIRVGILHTPYIPMPDDWGYMATLGQPSQLGNPGTRADDVSRVLKSCAGDLYFEADSSSKIAEGFVKILRSANTPRLVM</sequence>
<proteinExistence type="predicted"/>
<dbReference type="AlphaFoldDB" id="V5SKF9"/>
<evidence type="ECO:0000259" key="2">
    <source>
        <dbReference type="Pfam" id="PF13400"/>
    </source>
</evidence>
<keyword evidence="4" id="KW-1185">Reference proteome</keyword>